<keyword evidence="3" id="KW-0479">Metal-binding</keyword>
<evidence type="ECO:0000256" key="6">
    <source>
        <dbReference type="SAM" id="MobiDB-lite"/>
    </source>
</evidence>
<dbReference type="Gene3D" id="1.10.150.900">
    <property type="match status" value="1"/>
</dbReference>
<dbReference type="InterPro" id="IPR050072">
    <property type="entry name" value="Peptidase_M20A"/>
</dbReference>
<evidence type="ECO:0000259" key="7">
    <source>
        <dbReference type="Pfam" id="PF07687"/>
    </source>
</evidence>
<dbReference type="GO" id="GO:0046872">
    <property type="term" value="F:metal ion binding"/>
    <property type="evidence" value="ECO:0007669"/>
    <property type="project" value="UniProtKB-KW"/>
</dbReference>
<comment type="caution">
    <text evidence="8">The sequence shown here is derived from an EMBL/GenBank/DDBJ whole genome shotgun (WGS) entry which is preliminary data.</text>
</comment>
<dbReference type="PROSITE" id="PS00758">
    <property type="entry name" value="ARGE_DAPE_CPG2_1"/>
    <property type="match status" value="1"/>
</dbReference>
<dbReference type="InterPro" id="IPR001261">
    <property type="entry name" value="ArgE/DapE_CS"/>
</dbReference>
<evidence type="ECO:0000256" key="4">
    <source>
        <dbReference type="ARBA" id="ARBA00022801"/>
    </source>
</evidence>
<evidence type="ECO:0000313" key="8">
    <source>
        <dbReference type="EMBL" id="MBK0418839.1"/>
    </source>
</evidence>
<dbReference type="SUPFAM" id="SSF55031">
    <property type="entry name" value="Bacterial exopeptidase dimerisation domain"/>
    <property type="match status" value="1"/>
</dbReference>
<dbReference type="EMBL" id="JAEHOH010000009">
    <property type="protein sequence ID" value="MBK0418839.1"/>
    <property type="molecule type" value="Genomic_DNA"/>
</dbReference>
<organism evidence="8 9">
    <name type="scientific">Leucobacter chromiisoli</name>
    <dbReference type="NCBI Taxonomy" id="2796471"/>
    <lineage>
        <taxon>Bacteria</taxon>
        <taxon>Bacillati</taxon>
        <taxon>Actinomycetota</taxon>
        <taxon>Actinomycetes</taxon>
        <taxon>Micrococcales</taxon>
        <taxon>Microbacteriaceae</taxon>
        <taxon>Leucobacter</taxon>
    </lineage>
</organism>
<evidence type="ECO:0000256" key="3">
    <source>
        <dbReference type="ARBA" id="ARBA00022723"/>
    </source>
</evidence>
<evidence type="ECO:0000256" key="5">
    <source>
        <dbReference type="ARBA" id="ARBA00022833"/>
    </source>
</evidence>
<dbReference type="Gene3D" id="3.40.630.10">
    <property type="entry name" value="Zn peptidases"/>
    <property type="match status" value="1"/>
</dbReference>
<feature type="region of interest" description="Disordered" evidence="6">
    <location>
        <begin position="1"/>
        <end position="34"/>
    </location>
</feature>
<dbReference type="PANTHER" id="PTHR43808">
    <property type="entry name" value="ACETYLORNITHINE DEACETYLASE"/>
    <property type="match status" value="1"/>
</dbReference>
<gene>
    <name evidence="8" type="ORF">JD276_07300</name>
</gene>
<keyword evidence="4" id="KW-0378">Hydrolase</keyword>
<name>A0A934Q8Z2_9MICO</name>
<dbReference type="PANTHER" id="PTHR43808:SF8">
    <property type="entry name" value="PEPTIDASE M20 DIMERISATION DOMAIN-CONTAINING PROTEIN"/>
    <property type="match status" value="1"/>
</dbReference>
<keyword evidence="5" id="KW-0862">Zinc</keyword>
<accession>A0A934Q8Z2</accession>
<comment type="similarity">
    <text evidence="2">Belongs to the peptidase M20A family.</text>
</comment>
<dbReference type="InterPro" id="IPR011650">
    <property type="entry name" value="Peptidase_M20_dimer"/>
</dbReference>
<evidence type="ECO:0000313" key="9">
    <source>
        <dbReference type="Proteomes" id="UP000608530"/>
    </source>
</evidence>
<comment type="cofactor">
    <cofactor evidence="1">
        <name>Zn(2+)</name>
        <dbReference type="ChEBI" id="CHEBI:29105"/>
    </cofactor>
</comment>
<protein>
    <submittedName>
        <fullName evidence="8">M20/M25/M40 family metallo-hydrolase</fullName>
    </submittedName>
</protein>
<dbReference type="InterPro" id="IPR036264">
    <property type="entry name" value="Bact_exopeptidase_dim_dom"/>
</dbReference>
<dbReference type="InterPro" id="IPR002933">
    <property type="entry name" value="Peptidase_M20"/>
</dbReference>
<dbReference type="Pfam" id="PF07687">
    <property type="entry name" value="M20_dimer"/>
    <property type="match status" value="1"/>
</dbReference>
<dbReference type="GO" id="GO:0016787">
    <property type="term" value="F:hydrolase activity"/>
    <property type="evidence" value="ECO:0007669"/>
    <property type="project" value="UniProtKB-KW"/>
</dbReference>
<evidence type="ECO:0000256" key="1">
    <source>
        <dbReference type="ARBA" id="ARBA00001947"/>
    </source>
</evidence>
<dbReference type="Pfam" id="PF01546">
    <property type="entry name" value="Peptidase_M20"/>
    <property type="match status" value="1"/>
</dbReference>
<dbReference type="Proteomes" id="UP000608530">
    <property type="component" value="Unassembled WGS sequence"/>
</dbReference>
<dbReference type="SUPFAM" id="SSF53187">
    <property type="entry name" value="Zn-dependent exopeptidases"/>
    <property type="match status" value="1"/>
</dbReference>
<feature type="domain" description="Peptidase M20 dimerisation" evidence="7">
    <location>
        <begin position="223"/>
        <end position="368"/>
    </location>
</feature>
<dbReference type="AlphaFoldDB" id="A0A934Q8Z2"/>
<dbReference type="Gene3D" id="3.30.70.360">
    <property type="match status" value="1"/>
</dbReference>
<reference evidence="8" key="1">
    <citation type="submission" date="2020-12" db="EMBL/GenBank/DDBJ databases">
        <title>Leucobacter sp. CAS1, isolated from Chromium sludge.</title>
        <authorList>
            <person name="Xu Z."/>
        </authorList>
    </citation>
    <scope>NUCLEOTIDE SEQUENCE</scope>
    <source>
        <strain evidence="8">CSA1</strain>
    </source>
</reference>
<evidence type="ECO:0000256" key="2">
    <source>
        <dbReference type="ARBA" id="ARBA00006247"/>
    </source>
</evidence>
<proteinExistence type="inferred from homology"/>
<sequence>MRGANGPRRSEVLDEQGESIPAPGGADSWTTADPEAGAGAAVTLLRALIREACVNDGDPASGQEIRNVRVLQRFLSGVPDGALEMQVFESAPGRASLIARVRGTDPEAPALGLLGHLDVVPVDPDGWSRDPFSGEIIDGEVWGRGAVDMLYLTAVFACVLREAALAPERPRGDLVLLAVADEEAGGEYGLHWLLREHPGALRVTEVLSESGGMRFGDHVAIGVAEKGSAGRRLIVRGVPGHASIPYGAQSAAVRLGEVMQRLALFEPAIQLGELWSRFVSARVSDPRLAERLRDPVRLDAALGELGGIAGYAHAISRVTLSPTVLRAGKTHNVIPGKGRIDLDIRTLPGTTDEEVDELLRQMLGELADRVEIRHLRGWAATSSPTDTPLYAAVERAVTAVSGAPVVPNMAAGGSDARLFRELGIPAYGFGLLGPSWSYERYREHIHGHDERIDTGSVGLALEALRRIVRDRIG</sequence>
<keyword evidence="9" id="KW-1185">Reference proteome</keyword>